<dbReference type="PANTHER" id="PTHR43441:SF11">
    <property type="entry name" value="RIBOSOMAL-PROTEIN-SERINE ACETYLTRANSFERASE"/>
    <property type="match status" value="1"/>
</dbReference>
<dbReference type="InterPro" id="IPR051908">
    <property type="entry name" value="Ribosomal_N-acetyltransferase"/>
</dbReference>
<feature type="domain" description="N-acetyltransferase" evidence="2">
    <location>
        <begin position="36"/>
        <end position="191"/>
    </location>
</feature>
<dbReference type="Pfam" id="PF13302">
    <property type="entry name" value="Acetyltransf_3"/>
    <property type="match status" value="1"/>
</dbReference>
<evidence type="ECO:0000259" key="2">
    <source>
        <dbReference type="PROSITE" id="PS51186"/>
    </source>
</evidence>
<protein>
    <submittedName>
        <fullName evidence="3">RimJ/RimL family protein N-acetyltransferase</fullName>
    </submittedName>
</protein>
<evidence type="ECO:0000256" key="1">
    <source>
        <dbReference type="SAM" id="MobiDB-lite"/>
    </source>
</evidence>
<dbReference type="GO" id="GO:1990189">
    <property type="term" value="F:protein N-terminal-serine acetyltransferase activity"/>
    <property type="evidence" value="ECO:0007669"/>
    <property type="project" value="TreeGrafter"/>
</dbReference>
<dbReference type="InterPro" id="IPR000182">
    <property type="entry name" value="GNAT_dom"/>
</dbReference>
<dbReference type="Proteomes" id="UP001180845">
    <property type="component" value="Unassembled WGS sequence"/>
</dbReference>
<reference evidence="3" key="1">
    <citation type="submission" date="2023-07" db="EMBL/GenBank/DDBJ databases">
        <title>Sequencing the genomes of 1000 actinobacteria strains.</title>
        <authorList>
            <person name="Klenk H.-P."/>
        </authorList>
    </citation>
    <scope>NUCLEOTIDE SEQUENCE</scope>
    <source>
        <strain evidence="3">DSM 45977</strain>
    </source>
</reference>
<comment type="caution">
    <text evidence="3">The sequence shown here is derived from an EMBL/GenBank/DDBJ whole genome shotgun (WGS) entry which is preliminary data.</text>
</comment>
<feature type="compositionally biased region" description="Basic and acidic residues" evidence="1">
    <location>
        <begin position="224"/>
        <end position="239"/>
    </location>
</feature>
<dbReference type="Gene3D" id="3.40.630.30">
    <property type="match status" value="1"/>
</dbReference>
<sequence length="239" mass="26777">MEHHPEPWPLRHLVLHTPGLELRPDDDAGLLELVGEAYRGVHPPETMPFGFPWTDAPAEELGCNTLQHHWKLRAELTPGSWTLNFLVRRDGRVIGTQGLTAKNFAITREVHTGSWIGRRHQGQGYGTEMRAAALAFAFDHLDAEQARSDAFTDNPASRGVSRKLGYVEDGVQRQARRGESADVVRLLLTRERFDVYRPRWKPAVAGIEQCLPMLVAAQGRNRTGPRERGISPARGEGRT</sequence>
<dbReference type="InterPro" id="IPR016181">
    <property type="entry name" value="Acyl_CoA_acyltransferase"/>
</dbReference>
<evidence type="ECO:0000313" key="4">
    <source>
        <dbReference type="Proteomes" id="UP001180845"/>
    </source>
</evidence>
<accession>A0AAE4CLH4</accession>
<keyword evidence="4" id="KW-1185">Reference proteome</keyword>
<dbReference type="GO" id="GO:0005737">
    <property type="term" value="C:cytoplasm"/>
    <property type="evidence" value="ECO:0007669"/>
    <property type="project" value="TreeGrafter"/>
</dbReference>
<dbReference type="RefSeq" id="WP_310272854.1">
    <property type="nucleotide sequence ID" value="NZ_JAVDXW010000001.1"/>
</dbReference>
<name>A0AAE4CLH4_9ACTN</name>
<feature type="region of interest" description="Disordered" evidence="1">
    <location>
        <begin position="218"/>
        <end position="239"/>
    </location>
</feature>
<evidence type="ECO:0000313" key="3">
    <source>
        <dbReference type="EMBL" id="MDR7301839.1"/>
    </source>
</evidence>
<dbReference type="SUPFAM" id="SSF55729">
    <property type="entry name" value="Acyl-CoA N-acyltransferases (Nat)"/>
    <property type="match status" value="1"/>
</dbReference>
<dbReference type="PANTHER" id="PTHR43441">
    <property type="entry name" value="RIBOSOMAL-PROTEIN-SERINE ACETYLTRANSFERASE"/>
    <property type="match status" value="1"/>
</dbReference>
<dbReference type="AlphaFoldDB" id="A0AAE4CLH4"/>
<dbReference type="GO" id="GO:0008999">
    <property type="term" value="F:protein-N-terminal-alanine acetyltransferase activity"/>
    <property type="evidence" value="ECO:0007669"/>
    <property type="project" value="TreeGrafter"/>
</dbReference>
<proteinExistence type="predicted"/>
<dbReference type="PROSITE" id="PS51186">
    <property type="entry name" value="GNAT"/>
    <property type="match status" value="1"/>
</dbReference>
<gene>
    <name evidence="3" type="ORF">JOF55_002020</name>
</gene>
<dbReference type="EMBL" id="JAVDXW010000001">
    <property type="protein sequence ID" value="MDR7301839.1"/>
    <property type="molecule type" value="Genomic_DNA"/>
</dbReference>
<organism evidence="3 4">
    <name type="scientific">Haloactinomyces albus</name>
    <dbReference type="NCBI Taxonomy" id="1352928"/>
    <lineage>
        <taxon>Bacteria</taxon>
        <taxon>Bacillati</taxon>
        <taxon>Actinomycetota</taxon>
        <taxon>Actinomycetes</taxon>
        <taxon>Actinopolysporales</taxon>
        <taxon>Actinopolysporaceae</taxon>
        <taxon>Haloactinomyces</taxon>
    </lineage>
</organism>